<protein>
    <submittedName>
        <fullName evidence="1">Uncharacterized protein</fullName>
    </submittedName>
</protein>
<evidence type="ECO:0000313" key="1">
    <source>
        <dbReference type="EMBL" id="CAP86002.1"/>
    </source>
</evidence>
<gene>
    <name evidence="1" type="ORF">Pc20g06730</name>
    <name evidence="1" type="ORF">PCH_Pc20g06730</name>
</gene>
<reference evidence="1 2" key="1">
    <citation type="journal article" date="2008" name="Nat. Biotechnol.">
        <title>Genome sequencing and analysis of the filamentous fungus Penicillium chrysogenum.</title>
        <authorList>
            <person name="van den Berg M.A."/>
            <person name="Albang R."/>
            <person name="Albermann K."/>
            <person name="Badger J.H."/>
            <person name="Daran J.-M."/>
            <person name="Driessen A.J.M."/>
            <person name="Garcia-Estrada C."/>
            <person name="Fedorova N.D."/>
            <person name="Harris D.M."/>
            <person name="Heijne W.H.M."/>
            <person name="Joardar V.S."/>
            <person name="Kiel J.A.K.W."/>
            <person name="Kovalchuk A."/>
            <person name="Martin J.F."/>
            <person name="Nierman W.C."/>
            <person name="Nijland J.G."/>
            <person name="Pronk J.T."/>
            <person name="Roubos J.A."/>
            <person name="van der Klei I.J."/>
            <person name="van Peij N.N.M.E."/>
            <person name="Veenhuis M."/>
            <person name="von Doehren H."/>
            <person name="Wagner C."/>
            <person name="Wortman J.R."/>
            <person name="Bovenberg R.A.L."/>
        </authorList>
    </citation>
    <scope>NUCLEOTIDE SEQUENCE [LARGE SCALE GENOMIC DNA]</scope>
    <source>
        <strain evidence="2">ATCC 28089 / DSM 1075 / NRRL 1951 / Wisconsin 54-1255</strain>
    </source>
</reference>
<dbReference type="Proteomes" id="UP000000724">
    <property type="component" value="Contig Pc00c20"/>
</dbReference>
<dbReference type="AlphaFoldDB" id="B6HH79"/>
<evidence type="ECO:0000313" key="2">
    <source>
        <dbReference type="Proteomes" id="UP000000724"/>
    </source>
</evidence>
<accession>B6HH79</accession>
<name>B6HH79_PENRW</name>
<keyword evidence="2" id="KW-1185">Reference proteome</keyword>
<dbReference type="EMBL" id="AM920435">
    <property type="protein sequence ID" value="CAP86002.1"/>
    <property type="molecule type" value="Genomic_DNA"/>
</dbReference>
<dbReference type="HOGENOM" id="CLU_2306986_0_0_1"/>
<proteinExistence type="predicted"/>
<organism evidence="1 2">
    <name type="scientific">Penicillium rubens (strain ATCC 28089 / DSM 1075 / NRRL 1951 / Wisconsin 54-1255)</name>
    <name type="common">Penicillium chrysogenum</name>
    <dbReference type="NCBI Taxonomy" id="500485"/>
    <lineage>
        <taxon>Eukaryota</taxon>
        <taxon>Fungi</taxon>
        <taxon>Dikarya</taxon>
        <taxon>Ascomycota</taxon>
        <taxon>Pezizomycotina</taxon>
        <taxon>Eurotiomycetes</taxon>
        <taxon>Eurotiomycetidae</taxon>
        <taxon>Eurotiales</taxon>
        <taxon>Aspergillaceae</taxon>
        <taxon>Penicillium</taxon>
        <taxon>Penicillium chrysogenum species complex</taxon>
    </lineage>
</organism>
<dbReference type="VEuPathDB" id="FungiDB:PCH_Pc20g06730"/>
<sequence>MATPWFLFRKVGCGSWSWRRVEFPRVEFCFMGVYEFEKAQKLGFHSPNRESLGASAEGQSPGFKTEAQQLWRLDSCHRDTNCLCAPLALPHLPEQRVIPT</sequence>